<dbReference type="InterPro" id="IPR012944">
    <property type="entry name" value="SusD_RagB_dom"/>
</dbReference>
<dbReference type="GO" id="GO:0009279">
    <property type="term" value="C:cell outer membrane"/>
    <property type="evidence" value="ECO:0007669"/>
    <property type="project" value="UniProtKB-SubCell"/>
</dbReference>
<feature type="domain" description="SusD-like N-terminal" evidence="8">
    <location>
        <begin position="39"/>
        <end position="225"/>
    </location>
</feature>
<keyword evidence="4" id="KW-0472">Membrane</keyword>
<dbReference type="InterPro" id="IPR033985">
    <property type="entry name" value="SusD-like_N"/>
</dbReference>
<dbReference type="PROSITE" id="PS51257">
    <property type="entry name" value="PROKAR_LIPOPROTEIN"/>
    <property type="match status" value="1"/>
</dbReference>
<evidence type="ECO:0000259" key="8">
    <source>
        <dbReference type="Pfam" id="PF14322"/>
    </source>
</evidence>
<dbReference type="Pfam" id="PF14322">
    <property type="entry name" value="SusD-like_3"/>
    <property type="match status" value="1"/>
</dbReference>
<feature type="signal peptide" evidence="6">
    <location>
        <begin position="1"/>
        <end position="22"/>
    </location>
</feature>
<keyword evidence="3 6" id="KW-0732">Signal</keyword>
<evidence type="ECO:0000259" key="7">
    <source>
        <dbReference type="Pfam" id="PF07980"/>
    </source>
</evidence>
<dbReference type="SUPFAM" id="SSF48452">
    <property type="entry name" value="TPR-like"/>
    <property type="match status" value="1"/>
</dbReference>
<evidence type="ECO:0000256" key="5">
    <source>
        <dbReference type="ARBA" id="ARBA00023237"/>
    </source>
</evidence>
<evidence type="ECO:0000313" key="9">
    <source>
        <dbReference type="EMBL" id="BFO71186.1"/>
    </source>
</evidence>
<evidence type="ECO:0000256" key="2">
    <source>
        <dbReference type="ARBA" id="ARBA00006275"/>
    </source>
</evidence>
<dbReference type="Gene3D" id="1.25.40.390">
    <property type="match status" value="1"/>
</dbReference>
<keyword evidence="5" id="KW-0998">Cell outer membrane</keyword>
<dbReference type="Pfam" id="PF07980">
    <property type="entry name" value="SusD_RagB"/>
    <property type="match status" value="1"/>
</dbReference>
<evidence type="ECO:0000256" key="6">
    <source>
        <dbReference type="SAM" id="SignalP"/>
    </source>
</evidence>
<evidence type="ECO:0000256" key="4">
    <source>
        <dbReference type="ARBA" id="ARBA00023136"/>
    </source>
</evidence>
<protein>
    <submittedName>
        <fullName evidence="9">RagB/SusD family nutrient uptake outer membrane protein</fullName>
    </submittedName>
</protein>
<feature type="domain" description="RagB/SusD" evidence="7">
    <location>
        <begin position="396"/>
        <end position="543"/>
    </location>
</feature>
<organism evidence="9">
    <name type="scientific">Prevotella sp. GTC17253</name>
    <dbReference type="NCBI Taxonomy" id="3236793"/>
    <lineage>
        <taxon>Bacteria</taxon>
        <taxon>Pseudomonadati</taxon>
        <taxon>Bacteroidota</taxon>
        <taxon>Bacteroidia</taxon>
        <taxon>Bacteroidales</taxon>
        <taxon>Prevotellaceae</taxon>
        <taxon>Prevotella</taxon>
    </lineage>
</organism>
<dbReference type="EMBL" id="AP035785">
    <property type="protein sequence ID" value="BFO71186.1"/>
    <property type="molecule type" value="Genomic_DNA"/>
</dbReference>
<evidence type="ECO:0000256" key="1">
    <source>
        <dbReference type="ARBA" id="ARBA00004442"/>
    </source>
</evidence>
<sequence length="544" mass="60712">MKNKIFLGCLLAASALTFQSCGNILDEDPKGQRTPGNFFTTVSDIDQSLYALYEQVNHTQNYTNPGYPQWQGDDITANPGSNKQACAAIDAFNASDNNKGVNDSWRFHYNVIKAANLIIDAAENTTLPADKVNIAVGQARFWRAYAYYYLVRIFGPLPVNLHNENDYSKTELTDVKGIYDIIVSDLEAADKLNLPASYTSEPAHLFGVDVYVTQQAVKSTLAAVYMSMAGTPLNLGQSYYAKAAAKAKEVIDGVNSGKYDATIDSDWKNVYSYGNNYNKETILGINFSPTKNWFTDSEFSSCCLFESLGGWGDAWGEIKFWKEFPDGPRKRAIYDPQIRQKDGSLVDWWALDSQGKAIVPERHPMFSIFTLNADKNGSEVKAPYDYTQRPYEGMCTDTRHQLIRYPEVMLWYAESAARSGGDLTLAKECLKKVRVRAVDGPAAKKVDGVNIDAMSADQLAKAAFKEHGWEVAGNWVALVPRRSDEFRLNMLKDNFEYRKSNAPLAVAEGFTATESVPVTGTWNDNMNYLPYPGSEVEKNPNLKR</sequence>
<evidence type="ECO:0000256" key="3">
    <source>
        <dbReference type="ARBA" id="ARBA00022729"/>
    </source>
</evidence>
<proteinExistence type="inferred from homology"/>
<dbReference type="AlphaFoldDB" id="A0AB33IUB2"/>
<feature type="chain" id="PRO_5044276446" evidence="6">
    <location>
        <begin position="23"/>
        <end position="544"/>
    </location>
</feature>
<accession>A0AB33IUB2</accession>
<comment type="subcellular location">
    <subcellularLocation>
        <location evidence="1">Cell outer membrane</location>
    </subcellularLocation>
</comment>
<dbReference type="InterPro" id="IPR011990">
    <property type="entry name" value="TPR-like_helical_dom_sf"/>
</dbReference>
<reference evidence="9" key="1">
    <citation type="submission" date="2024-07" db="EMBL/GenBank/DDBJ databases">
        <title>Complete genome sequence of Prevotella sp. YM-2024 GTC17253.</title>
        <authorList>
            <person name="Hayashi M."/>
            <person name="Muto Y."/>
            <person name="Tanaka K."/>
            <person name="Niwa H."/>
        </authorList>
    </citation>
    <scope>NUCLEOTIDE SEQUENCE</scope>
    <source>
        <strain evidence="9">GTC17253</strain>
    </source>
</reference>
<gene>
    <name evidence="9" type="ORF">GTC17253_11520</name>
</gene>
<comment type="similarity">
    <text evidence="2">Belongs to the SusD family.</text>
</comment>
<name>A0AB33IUB2_9BACT</name>